<evidence type="ECO:0000256" key="1">
    <source>
        <dbReference type="ARBA" id="ARBA00004141"/>
    </source>
</evidence>
<keyword evidence="12" id="KW-1185">Reference proteome</keyword>
<comment type="subcellular location">
    <subcellularLocation>
        <location evidence="1">Membrane</location>
        <topology evidence="1">Multi-pass membrane protein</topology>
    </subcellularLocation>
</comment>
<organism evidence="11 12">
    <name type="scientific">Carpinus fangiana</name>
    <dbReference type="NCBI Taxonomy" id="176857"/>
    <lineage>
        <taxon>Eukaryota</taxon>
        <taxon>Viridiplantae</taxon>
        <taxon>Streptophyta</taxon>
        <taxon>Embryophyta</taxon>
        <taxon>Tracheophyta</taxon>
        <taxon>Spermatophyta</taxon>
        <taxon>Magnoliopsida</taxon>
        <taxon>eudicotyledons</taxon>
        <taxon>Gunneridae</taxon>
        <taxon>Pentapetalae</taxon>
        <taxon>rosids</taxon>
        <taxon>fabids</taxon>
        <taxon>Fagales</taxon>
        <taxon>Betulaceae</taxon>
        <taxon>Carpinus</taxon>
    </lineage>
</organism>
<keyword evidence="6" id="KW-0406">Ion transport</keyword>
<dbReference type="PANTHER" id="PTHR31086">
    <property type="entry name" value="ALUMINUM-ACTIVATED MALATE TRANSPORTER 10"/>
    <property type="match status" value="1"/>
</dbReference>
<dbReference type="OrthoDB" id="68611at2759"/>
<evidence type="ECO:0000256" key="10">
    <source>
        <dbReference type="SAM" id="Phobius"/>
    </source>
</evidence>
<dbReference type="Pfam" id="PF11744">
    <property type="entry name" value="ALMT"/>
    <property type="match status" value="1"/>
</dbReference>
<dbReference type="GO" id="GO:0034220">
    <property type="term" value="P:monoatomic ion transmembrane transport"/>
    <property type="evidence" value="ECO:0007669"/>
    <property type="project" value="UniProtKB-KW"/>
</dbReference>
<reference evidence="11 12" key="1">
    <citation type="submission" date="2019-06" db="EMBL/GenBank/DDBJ databases">
        <title>A chromosomal-level reference genome of Carpinus fangiana (Coryloideae, Betulaceae).</title>
        <authorList>
            <person name="Yang X."/>
            <person name="Wang Z."/>
            <person name="Zhang L."/>
            <person name="Hao G."/>
            <person name="Liu J."/>
            <person name="Yang Y."/>
        </authorList>
    </citation>
    <scope>NUCLEOTIDE SEQUENCE [LARGE SCALE GENOMIC DNA]</scope>
    <source>
        <strain evidence="11">Cfa_2016G</strain>
        <tissue evidence="11">Leaf</tissue>
    </source>
</reference>
<feature type="transmembrane region" description="Helical" evidence="10">
    <location>
        <begin position="160"/>
        <end position="178"/>
    </location>
</feature>
<comment type="similarity">
    <text evidence="2">Belongs to the aromatic acid exporter (TC 2.A.85) family.</text>
</comment>
<dbReference type="GO" id="GO:0015743">
    <property type="term" value="P:malate transport"/>
    <property type="evidence" value="ECO:0007669"/>
    <property type="project" value="InterPro"/>
</dbReference>
<proteinExistence type="inferred from homology"/>
<feature type="region of interest" description="Disordered" evidence="9">
    <location>
        <begin position="462"/>
        <end position="484"/>
    </location>
</feature>
<keyword evidence="7 10" id="KW-0472">Membrane</keyword>
<evidence type="ECO:0000313" key="11">
    <source>
        <dbReference type="EMBL" id="KAE8037591.1"/>
    </source>
</evidence>
<evidence type="ECO:0000256" key="9">
    <source>
        <dbReference type="SAM" id="MobiDB-lite"/>
    </source>
</evidence>
<keyword evidence="5 10" id="KW-1133">Transmembrane helix</keyword>
<evidence type="ECO:0008006" key="13">
    <source>
        <dbReference type="Google" id="ProtNLM"/>
    </source>
</evidence>
<dbReference type="AlphaFoldDB" id="A0A660KPE5"/>
<evidence type="ECO:0000256" key="3">
    <source>
        <dbReference type="ARBA" id="ARBA00022448"/>
    </source>
</evidence>
<feature type="transmembrane region" description="Helical" evidence="10">
    <location>
        <begin position="105"/>
        <end position="122"/>
    </location>
</feature>
<gene>
    <name evidence="11" type="ORF">FH972_010169</name>
</gene>
<sequence>MSTASSEKEMLLLTRCCSFLKALPQRLAAKAFEIAACTKKLAQDDPRRVTHSAKVGVALSLVSLVYYYQPLYVNFGVSAMWAVVTVVVVFEFSVGATLGKGLNRGLATLLAGALGVGAHHLANLSGHIGEPILLGFFVFLQAATSTFVRFFPKIKARYDYGLLIFILTFSLISVSGFRDDEILELAHKRLSTIIIGASACVIISILICPVWAGEDLHNLIALNMEKLANFLQGFGGEYFKTSEDGEGTNDHDKSFLQEYKNVLNSKSTEESLANFASWEPCHGHFQFRHPWKQYLKIGALTRKCAYRIDTLSSYLNSDVQASPEIRSKIQEACTEISLECGKALKELSSAVRTMSQPSSADRHVSNSKAAAGNLESLLRSGLFEDTHDLLAVIPVATVASLLIDVVGCTQRISDAVNELASVANFETVKPTAVSPEQSLLEDVKPVAEIECPHVVVRVGGPTSGLPENYSRRPEPLTGNKQAEM</sequence>
<dbReference type="Proteomes" id="UP000327013">
    <property type="component" value="Chromosome 4"/>
</dbReference>
<feature type="transmembrane region" description="Helical" evidence="10">
    <location>
        <begin position="75"/>
        <end position="98"/>
    </location>
</feature>
<evidence type="ECO:0000256" key="4">
    <source>
        <dbReference type="ARBA" id="ARBA00022692"/>
    </source>
</evidence>
<evidence type="ECO:0000256" key="7">
    <source>
        <dbReference type="ARBA" id="ARBA00023136"/>
    </source>
</evidence>
<keyword evidence="4 10" id="KW-0812">Transmembrane</keyword>
<dbReference type="InterPro" id="IPR020966">
    <property type="entry name" value="ALMT"/>
</dbReference>
<evidence type="ECO:0000313" key="12">
    <source>
        <dbReference type="Proteomes" id="UP000327013"/>
    </source>
</evidence>
<name>A0A660KPE5_9ROSI</name>
<feature type="transmembrane region" description="Helical" evidence="10">
    <location>
        <begin position="190"/>
        <end position="212"/>
    </location>
</feature>
<dbReference type="GO" id="GO:0016020">
    <property type="term" value="C:membrane"/>
    <property type="evidence" value="ECO:0007669"/>
    <property type="project" value="UniProtKB-SubCell"/>
</dbReference>
<evidence type="ECO:0000256" key="5">
    <source>
        <dbReference type="ARBA" id="ARBA00022989"/>
    </source>
</evidence>
<evidence type="ECO:0000256" key="6">
    <source>
        <dbReference type="ARBA" id="ARBA00023065"/>
    </source>
</evidence>
<keyword evidence="3" id="KW-0813">Transport</keyword>
<feature type="transmembrane region" description="Helical" evidence="10">
    <location>
        <begin position="128"/>
        <end position="148"/>
    </location>
</feature>
<protein>
    <recommendedName>
        <fullName evidence="13">Aluminum-activated malate transporter</fullName>
    </recommendedName>
</protein>
<evidence type="ECO:0000256" key="2">
    <source>
        <dbReference type="ARBA" id="ARBA00007079"/>
    </source>
</evidence>
<keyword evidence="8" id="KW-0407">Ion channel</keyword>
<accession>A0A660KPE5</accession>
<dbReference type="EMBL" id="CM017324">
    <property type="protein sequence ID" value="KAE8037591.1"/>
    <property type="molecule type" value="Genomic_DNA"/>
</dbReference>
<evidence type="ECO:0000256" key="8">
    <source>
        <dbReference type="ARBA" id="ARBA00023303"/>
    </source>
</evidence>